<proteinExistence type="predicted"/>
<organism evidence="1 2">
    <name type="scientific">Gossypium stocksii</name>
    <dbReference type="NCBI Taxonomy" id="47602"/>
    <lineage>
        <taxon>Eukaryota</taxon>
        <taxon>Viridiplantae</taxon>
        <taxon>Streptophyta</taxon>
        <taxon>Embryophyta</taxon>
        <taxon>Tracheophyta</taxon>
        <taxon>Spermatophyta</taxon>
        <taxon>Magnoliopsida</taxon>
        <taxon>eudicotyledons</taxon>
        <taxon>Gunneridae</taxon>
        <taxon>Pentapetalae</taxon>
        <taxon>rosids</taxon>
        <taxon>malvids</taxon>
        <taxon>Malvales</taxon>
        <taxon>Malvaceae</taxon>
        <taxon>Malvoideae</taxon>
        <taxon>Gossypium</taxon>
    </lineage>
</organism>
<evidence type="ECO:0000313" key="2">
    <source>
        <dbReference type="Proteomes" id="UP000828251"/>
    </source>
</evidence>
<accession>A0A9D3W2V0</accession>
<dbReference type="Proteomes" id="UP000828251">
    <property type="component" value="Unassembled WGS sequence"/>
</dbReference>
<keyword evidence="2" id="KW-1185">Reference proteome</keyword>
<evidence type="ECO:0000313" key="1">
    <source>
        <dbReference type="EMBL" id="KAH1107899.1"/>
    </source>
</evidence>
<dbReference type="AlphaFoldDB" id="A0A9D3W2V0"/>
<sequence>MAKVSAEFERVVSAPKFKWHRVSAIRDFLPGCGRVTAPNIGLSTQITVDQSSQGKW</sequence>
<gene>
    <name evidence="1" type="ORF">J1N35_011667</name>
</gene>
<protein>
    <submittedName>
        <fullName evidence="1">Uncharacterized protein</fullName>
    </submittedName>
</protein>
<reference evidence="1 2" key="1">
    <citation type="journal article" date="2021" name="Plant Biotechnol. J.">
        <title>Multi-omics assisted identification of the key and species-specific regulatory components of drought-tolerant mechanisms in Gossypium stocksii.</title>
        <authorList>
            <person name="Yu D."/>
            <person name="Ke L."/>
            <person name="Zhang D."/>
            <person name="Wu Y."/>
            <person name="Sun Y."/>
            <person name="Mei J."/>
            <person name="Sun J."/>
            <person name="Sun Y."/>
        </authorList>
    </citation>
    <scope>NUCLEOTIDE SEQUENCE [LARGE SCALE GENOMIC DNA]</scope>
    <source>
        <strain evidence="2">cv. E1</strain>
        <tissue evidence="1">Leaf</tissue>
    </source>
</reference>
<dbReference type="EMBL" id="JAIQCV010000004">
    <property type="protein sequence ID" value="KAH1107899.1"/>
    <property type="molecule type" value="Genomic_DNA"/>
</dbReference>
<comment type="caution">
    <text evidence="1">The sequence shown here is derived from an EMBL/GenBank/DDBJ whole genome shotgun (WGS) entry which is preliminary data.</text>
</comment>
<name>A0A9D3W2V0_9ROSI</name>